<keyword evidence="2 6" id="KW-0813">Transport</keyword>
<feature type="transmembrane region" description="Helical" evidence="6">
    <location>
        <begin position="184"/>
        <end position="206"/>
    </location>
</feature>
<dbReference type="EMBL" id="SUMG01000007">
    <property type="protein sequence ID" value="NBG88409.1"/>
    <property type="molecule type" value="Genomic_DNA"/>
</dbReference>
<feature type="domain" description="ABC transmembrane type-1" evidence="7">
    <location>
        <begin position="22"/>
        <end position="203"/>
    </location>
</feature>
<keyword evidence="5 6" id="KW-0472">Membrane</keyword>
<accession>A0AA44BDK7</accession>
<proteinExistence type="inferred from homology"/>
<dbReference type="SUPFAM" id="SSF161098">
    <property type="entry name" value="MetI-like"/>
    <property type="match status" value="1"/>
</dbReference>
<dbReference type="CDD" id="cd06261">
    <property type="entry name" value="TM_PBP2"/>
    <property type="match status" value="1"/>
</dbReference>
<sequence length="227" mass="24628">MNEARRVFNYFTNNLDRIYGYTMEHLILIAIAISLSVVLWVSLGVLLRNNKKMANGVMGVGSFVMSVPSVALYGILISIPGLGLSRQSAVLALVLYSMLPILRNVYVALNEVDKNILEAAKGMGMSETQILRKVQLPLALPVILAGVRVATVMMVGIGTLAVYIGERNLGVLIEQGLTRSRSDMIITGALLVTVFVVIIDFFIGWLEKTVVSKGIQSEEVSQSGGEN</sequence>
<evidence type="ECO:0000256" key="1">
    <source>
        <dbReference type="ARBA" id="ARBA00004141"/>
    </source>
</evidence>
<dbReference type="InterPro" id="IPR000515">
    <property type="entry name" value="MetI-like"/>
</dbReference>
<evidence type="ECO:0000313" key="9">
    <source>
        <dbReference type="Proteomes" id="UP000449710"/>
    </source>
</evidence>
<dbReference type="GO" id="GO:0005886">
    <property type="term" value="C:plasma membrane"/>
    <property type="evidence" value="ECO:0007669"/>
    <property type="project" value="UniProtKB-SubCell"/>
</dbReference>
<name>A0AA44BDK7_9CLOT</name>
<comment type="caution">
    <text evidence="8">The sequence shown here is derived from an EMBL/GenBank/DDBJ whole genome shotgun (WGS) entry which is preliminary data.</text>
</comment>
<protein>
    <submittedName>
        <fullName evidence="8">ABC transporter permease</fullName>
    </submittedName>
</protein>
<dbReference type="InterPro" id="IPR035906">
    <property type="entry name" value="MetI-like_sf"/>
</dbReference>
<dbReference type="GO" id="GO:0055085">
    <property type="term" value="P:transmembrane transport"/>
    <property type="evidence" value="ECO:0007669"/>
    <property type="project" value="InterPro"/>
</dbReference>
<gene>
    <name evidence="8" type="ORF">ISALK_07830</name>
</gene>
<organism evidence="8 9">
    <name type="scientific">Isachenkonia alkalipeptolytica</name>
    <dbReference type="NCBI Taxonomy" id="2565777"/>
    <lineage>
        <taxon>Bacteria</taxon>
        <taxon>Bacillati</taxon>
        <taxon>Bacillota</taxon>
        <taxon>Clostridia</taxon>
        <taxon>Eubacteriales</taxon>
        <taxon>Clostridiaceae</taxon>
        <taxon>Isachenkonia</taxon>
    </lineage>
</organism>
<dbReference type="Proteomes" id="UP000449710">
    <property type="component" value="Unassembled WGS sequence"/>
</dbReference>
<comment type="subcellular location">
    <subcellularLocation>
        <location evidence="6">Cell membrane</location>
        <topology evidence="6">Multi-pass membrane protein</topology>
    </subcellularLocation>
    <subcellularLocation>
        <location evidence="1">Membrane</location>
        <topology evidence="1">Multi-pass membrane protein</topology>
    </subcellularLocation>
</comment>
<dbReference type="GO" id="GO:0031460">
    <property type="term" value="P:glycine betaine transport"/>
    <property type="evidence" value="ECO:0007669"/>
    <property type="project" value="TreeGrafter"/>
</dbReference>
<evidence type="ECO:0000256" key="3">
    <source>
        <dbReference type="ARBA" id="ARBA00022692"/>
    </source>
</evidence>
<keyword evidence="3 6" id="KW-0812">Transmembrane</keyword>
<dbReference type="PANTHER" id="PTHR30177:SF30">
    <property type="entry name" value="GLYCINE BETAINE UPTAKE SYSTEM PERMEASE PROTEIN YEHY"/>
    <property type="match status" value="1"/>
</dbReference>
<dbReference type="Pfam" id="PF00528">
    <property type="entry name" value="BPD_transp_1"/>
    <property type="match status" value="1"/>
</dbReference>
<feature type="transmembrane region" description="Helical" evidence="6">
    <location>
        <begin position="138"/>
        <end position="164"/>
    </location>
</feature>
<dbReference type="AlphaFoldDB" id="A0AA44BDK7"/>
<dbReference type="InterPro" id="IPR051204">
    <property type="entry name" value="ABC_transp_perm/SBD"/>
</dbReference>
<feature type="transmembrane region" description="Helical" evidence="6">
    <location>
        <begin position="89"/>
        <end position="109"/>
    </location>
</feature>
<comment type="similarity">
    <text evidence="6">Belongs to the binding-protein-dependent transport system permease family.</text>
</comment>
<reference evidence="8 9" key="1">
    <citation type="submission" date="2019-04" db="EMBL/GenBank/DDBJ databases">
        <title>Isachenkonia alkalipeptolytica gen. nov. sp. nov. a new anaerobic, alkiliphilic organothrophic bacterium capable to reduce synthesized ferrihydrite isolated from a soda lake.</title>
        <authorList>
            <person name="Toshchakov S.V."/>
            <person name="Zavarzina D.G."/>
            <person name="Zhilina T.N."/>
            <person name="Kostrikina N.A."/>
            <person name="Kublanov I.V."/>
        </authorList>
    </citation>
    <scope>NUCLEOTIDE SEQUENCE [LARGE SCALE GENOMIC DNA]</scope>
    <source>
        <strain evidence="8 9">Z-1701</strain>
    </source>
</reference>
<evidence type="ECO:0000256" key="5">
    <source>
        <dbReference type="ARBA" id="ARBA00023136"/>
    </source>
</evidence>
<keyword evidence="4 6" id="KW-1133">Transmembrane helix</keyword>
<evidence type="ECO:0000256" key="6">
    <source>
        <dbReference type="RuleBase" id="RU363032"/>
    </source>
</evidence>
<keyword evidence="9" id="KW-1185">Reference proteome</keyword>
<dbReference type="PROSITE" id="PS50928">
    <property type="entry name" value="ABC_TM1"/>
    <property type="match status" value="1"/>
</dbReference>
<feature type="transmembrane region" description="Helical" evidence="6">
    <location>
        <begin position="26"/>
        <end position="47"/>
    </location>
</feature>
<evidence type="ECO:0000256" key="2">
    <source>
        <dbReference type="ARBA" id="ARBA00022448"/>
    </source>
</evidence>
<evidence type="ECO:0000259" key="7">
    <source>
        <dbReference type="PROSITE" id="PS50928"/>
    </source>
</evidence>
<evidence type="ECO:0000256" key="4">
    <source>
        <dbReference type="ARBA" id="ARBA00022989"/>
    </source>
</evidence>
<dbReference type="PANTHER" id="PTHR30177">
    <property type="entry name" value="GLYCINE BETAINE/L-PROLINE TRANSPORT SYSTEM PERMEASE PROTEIN PROW"/>
    <property type="match status" value="1"/>
</dbReference>
<feature type="transmembrane region" description="Helical" evidence="6">
    <location>
        <begin position="59"/>
        <end position="83"/>
    </location>
</feature>
<dbReference type="RefSeq" id="WP_160720934.1">
    <property type="nucleotide sequence ID" value="NZ_SUMG01000007.1"/>
</dbReference>
<evidence type="ECO:0000313" key="8">
    <source>
        <dbReference type="EMBL" id="NBG88409.1"/>
    </source>
</evidence>
<dbReference type="Gene3D" id="1.10.3720.10">
    <property type="entry name" value="MetI-like"/>
    <property type="match status" value="1"/>
</dbReference>